<dbReference type="InterPro" id="IPR008991">
    <property type="entry name" value="Translation_prot_SH3-like_sf"/>
</dbReference>
<name>A0A833A1L6_9EURY</name>
<dbReference type="EMBL" id="DQVW01000074">
    <property type="protein sequence ID" value="HIQ32629.1"/>
    <property type="molecule type" value="Genomic_DNA"/>
</dbReference>
<comment type="similarity">
    <text evidence="1 5">Belongs to the eukaryotic ribosomal protein eL21 family.</text>
</comment>
<reference evidence="7" key="1">
    <citation type="journal article" date="2020" name="ISME J.">
        <title>Gammaproteobacteria mediating utilization of methyl-, sulfur- and petroleum organic compounds in deep ocean hydrothermal plumes.</title>
        <authorList>
            <person name="Zhou Z."/>
            <person name="Liu Y."/>
            <person name="Pan J."/>
            <person name="Cron B.R."/>
            <person name="Toner B.M."/>
            <person name="Anantharaman K."/>
            <person name="Breier J.A."/>
            <person name="Dick G.J."/>
            <person name="Li M."/>
        </authorList>
    </citation>
    <scope>NUCLEOTIDE SEQUENCE</scope>
    <source>
        <strain evidence="7">SZUA-1534</strain>
    </source>
</reference>
<keyword evidence="2 5" id="KW-0689">Ribosomal protein</keyword>
<dbReference type="Gene3D" id="2.30.30.70">
    <property type="entry name" value="Ribosomal protein L21"/>
    <property type="match status" value="1"/>
</dbReference>
<evidence type="ECO:0000313" key="8">
    <source>
        <dbReference type="Proteomes" id="UP000623215"/>
    </source>
</evidence>
<dbReference type="FunFam" id="2.30.30.70:FF:000001">
    <property type="entry name" value="60S ribosomal protein L21"/>
    <property type="match status" value="1"/>
</dbReference>
<feature type="compositionally biased region" description="Basic residues" evidence="6">
    <location>
        <begin position="1"/>
        <end position="21"/>
    </location>
</feature>
<sequence length="99" mass="11468">MVQRSKGFRSKTRHKLQKHPRERGIHPVTRALKEFKEGDIVHIVIDPSVHKGMPHPRFHGKTGTVVGQRGRAYIVRVRDGGKYKDIIAMPQHLREYRGN</sequence>
<evidence type="ECO:0000256" key="5">
    <source>
        <dbReference type="HAMAP-Rule" id="MF_00369"/>
    </source>
</evidence>
<dbReference type="GO" id="GO:0005840">
    <property type="term" value="C:ribosome"/>
    <property type="evidence" value="ECO:0007669"/>
    <property type="project" value="UniProtKB-KW"/>
</dbReference>
<dbReference type="Proteomes" id="UP000623215">
    <property type="component" value="Unassembled WGS sequence"/>
</dbReference>
<evidence type="ECO:0000256" key="1">
    <source>
        <dbReference type="ARBA" id="ARBA00008427"/>
    </source>
</evidence>
<evidence type="ECO:0000256" key="4">
    <source>
        <dbReference type="ARBA" id="ARBA00035219"/>
    </source>
</evidence>
<dbReference type="PROSITE" id="PS01171">
    <property type="entry name" value="RIBOSOMAL_L21E"/>
    <property type="match status" value="1"/>
</dbReference>
<organism evidence="7 8">
    <name type="scientific">Methanothermococcus okinawensis</name>
    <dbReference type="NCBI Taxonomy" id="155863"/>
    <lineage>
        <taxon>Archaea</taxon>
        <taxon>Methanobacteriati</taxon>
        <taxon>Methanobacteriota</taxon>
        <taxon>Methanomada group</taxon>
        <taxon>Methanococci</taxon>
        <taxon>Methanococcales</taxon>
        <taxon>Methanococcaceae</taxon>
        <taxon>Methanothermococcus</taxon>
    </lineage>
</organism>
<dbReference type="InterPro" id="IPR036948">
    <property type="entry name" value="Ribosomal_eL21_sf"/>
</dbReference>
<dbReference type="PANTHER" id="PTHR20981">
    <property type="entry name" value="60S RIBOSOMAL PROTEIN L21"/>
    <property type="match status" value="1"/>
</dbReference>
<evidence type="ECO:0000256" key="6">
    <source>
        <dbReference type="SAM" id="MobiDB-lite"/>
    </source>
</evidence>
<evidence type="ECO:0000256" key="2">
    <source>
        <dbReference type="ARBA" id="ARBA00022980"/>
    </source>
</evidence>
<gene>
    <name evidence="5" type="primary">rpl21e</name>
    <name evidence="7" type="ORF">EYH55_04025</name>
</gene>
<comment type="caution">
    <text evidence="7">The sequence shown here is derived from an EMBL/GenBank/DDBJ whole genome shotgun (WGS) entry which is preliminary data.</text>
</comment>
<dbReference type="AlphaFoldDB" id="A0A833A1L6"/>
<dbReference type="InterPro" id="IPR022856">
    <property type="entry name" value="Ribosomal_eL21_arc"/>
</dbReference>
<dbReference type="InterPro" id="IPR001147">
    <property type="entry name" value="Ribosomal_eL21"/>
</dbReference>
<dbReference type="SUPFAM" id="SSF50104">
    <property type="entry name" value="Translation proteins SH3-like domain"/>
    <property type="match status" value="1"/>
</dbReference>
<evidence type="ECO:0000313" key="7">
    <source>
        <dbReference type="EMBL" id="HIQ32629.1"/>
    </source>
</evidence>
<feature type="region of interest" description="Disordered" evidence="6">
    <location>
        <begin position="1"/>
        <end position="26"/>
    </location>
</feature>
<evidence type="ECO:0000256" key="3">
    <source>
        <dbReference type="ARBA" id="ARBA00023274"/>
    </source>
</evidence>
<dbReference type="InterPro" id="IPR018259">
    <property type="entry name" value="Ribosomal_eL21_CS"/>
</dbReference>
<keyword evidence="3 5" id="KW-0687">Ribonucleoprotein</keyword>
<dbReference type="HAMAP" id="MF_00369">
    <property type="entry name" value="Ribosomal_eL21"/>
    <property type="match status" value="1"/>
</dbReference>
<dbReference type="GO" id="GO:0006412">
    <property type="term" value="P:translation"/>
    <property type="evidence" value="ECO:0007669"/>
    <property type="project" value="UniProtKB-UniRule"/>
</dbReference>
<protein>
    <recommendedName>
        <fullName evidence="4 5">Large ribosomal subunit protein eL21</fullName>
    </recommendedName>
</protein>
<dbReference type="GO" id="GO:1990904">
    <property type="term" value="C:ribonucleoprotein complex"/>
    <property type="evidence" value="ECO:0007669"/>
    <property type="project" value="UniProtKB-KW"/>
</dbReference>
<dbReference type="GO" id="GO:0003735">
    <property type="term" value="F:structural constituent of ribosome"/>
    <property type="evidence" value="ECO:0007669"/>
    <property type="project" value="InterPro"/>
</dbReference>
<dbReference type="Pfam" id="PF01157">
    <property type="entry name" value="Ribosomal_L21e"/>
    <property type="match status" value="1"/>
</dbReference>
<dbReference type="NCBIfam" id="NF003303">
    <property type="entry name" value="PRK04306.1"/>
    <property type="match status" value="1"/>
</dbReference>
<accession>A0A833A1L6</accession>
<proteinExistence type="inferred from homology"/>